<dbReference type="InterPro" id="IPR009057">
    <property type="entry name" value="Homeodomain-like_sf"/>
</dbReference>
<dbReference type="OrthoDB" id="1156172at2"/>
<protein>
    <submittedName>
        <fullName evidence="5">Transcriptional regulator, AraC family</fullName>
    </submittedName>
</protein>
<evidence type="ECO:0000256" key="2">
    <source>
        <dbReference type="ARBA" id="ARBA00023125"/>
    </source>
</evidence>
<proteinExistence type="predicted"/>
<comment type="caution">
    <text evidence="5">The sequence shown here is derived from an EMBL/GenBank/DDBJ whole genome shotgun (WGS) entry which is preliminary data.</text>
</comment>
<dbReference type="PROSITE" id="PS00041">
    <property type="entry name" value="HTH_ARAC_FAMILY_1"/>
    <property type="match status" value="1"/>
</dbReference>
<accession>I2GLK1</accession>
<gene>
    <name evidence="5" type="ORF">BN8_03981</name>
</gene>
<keyword evidence="1" id="KW-0805">Transcription regulation</keyword>
<keyword evidence="2" id="KW-0238">DNA-binding</keyword>
<dbReference type="EMBL" id="CAIT01000007">
    <property type="protein sequence ID" value="CCH54777.1"/>
    <property type="molecule type" value="Genomic_DNA"/>
</dbReference>
<dbReference type="PANTHER" id="PTHR47893">
    <property type="entry name" value="REGULATORY PROTEIN PCHR"/>
    <property type="match status" value="1"/>
</dbReference>
<dbReference type="SUPFAM" id="SSF46689">
    <property type="entry name" value="Homeodomain-like"/>
    <property type="match status" value="2"/>
</dbReference>
<dbReference type="eggNOG" id="COG2207">
    <property type="taxonomic scope" value="Bacteria"/>
</dbReference>
<keyword evidence="6" id="KW-1185">Reference proteome</keyword>
<dbReference type="PANTHER" id="PTHR47893:SF1">
    <property type="entry name" value="REGULATORY PROTEIN PCHR"/>
    <property type="match status" value="1"/>
</dbReference>
<dbReference type="STRING" id="1185876.BN8_03981"/>
<dbReference type="GO" id="GO:0043565">
    <property type="term" value="F:sequence-specific DNA binding"/>
    <property type="evidence" value="ECO:0007669"/>
    <property type="project" value="InterPro"/>
</dbReference>
<dbReference type="SMART" id="SM00342">
    <property type="entry name" value="HTH_ARAC"/>
    <property type="match status" value="1"/>
</dbReference>
<sequence>MHLTQQISPDQNLLDLYSQQLGVPVVANRLAYAGPLGNYLLRGHFFPNALSLYVYESITRLPLSMETINPTDSGLYCVFINLSEEELPKSIQDTTVWLSNHSADGIFFYGPGVRISQQIPQHRPITAVCITFSADTFADLLPQPTTALPEHGGFAFLEVDLDTDRLLRQLAAPEPDESLATLKKYPLALALAVRVFEKMQQRQSNESAQGLLQPDVERLFEVRAHLLANLNRPVPILELTELAGFSEAKLRKYFPRLFGCNIHQFWQTARMERAKELLTSRRYSVSEVGFLVGYTNLTHFTNAYKKHFDHKPSDYLRQVRSRSVLG</sequence>
<dbReference type="Pfam" id="PF12833">
    <property type="entry name" value="HTH_18"/>
    <property type="match status" value="1"/>
</dbReference>
<evidence type="ECO:0000313" key="6">
    <source>
        <dbReference type="Proteomes" id="UP000009309"/>
    </source>
</evidence>
<dbReference type="InterPro" id="IPR018060">
    <property type="entry name" value="HTH_AraC"/>
</dbReference>
<keyword evidence="3" id="KW-0804">Transcription</keyword>
<dbReference type="InterPro" id="IPR018062">
    <property type="entry name" value="HTH_AraC-typ_CS"/>
</dbReference>
<dbReference type="GO" id="GO:0003700">
    <property type="term" value="F:DNA-binding transcription factor activity"/>
    <property type="evidence" value="ECO:0007669"/>
    <property type="project" value="InterPro"/>
</dbReference>
<dbReference type="PROSITE" id="PS01124">
    <property type="entry name" value="HTH_ARAC_FAMILY_2"/>
    <property type="match status" value="1"/>
</dbReference>
<name>I2GLK1_9BACT</name>
<evidence type="ECO:0000313" key="5">
    <source>
        <dbReference type="EMBL" id="CCH54777.1"/>
    </source>
</evidence>
<dbReference type="Proteomes" id="UP000009309">
    <property type="component" value="Unassembled WGS sequence"/>
</dbReference>
<evidence type="ECO:0000256" key="1">
    <source>
        <dbReference type="ARBA" id="ARBA00023015"/>
    </source>
</evidence>
<dbReference type="InterPro" id="IPR053142">
    <property type="entry name" value="PchR_regulatory_protein"/>
</dbReference>
<dbReference type="AlphaFoldDB" id="I2GLK1"/>
<evidence type="ECO:0000259" key="4">
    <source>
        <dbReference type="PROSITE" id="PS01124"/>
    </source>
</evidence>
<dbReference type="Gene3D" id="1.10.10.60">
    <property type="entry name" value="Homeodomain-like"/>
    <property type="match status" value="2"/>
</dbReference>
<dbReference type="RefSeq" id="WP_009283353.1">
    <property type="nucleotide sequence ID" value="NZ_CAIT01000007.1"/>
</dbReference>
<reference evidence="5 6" key="1">
    <citation type="journal article" date="2012" name="J. Bacteriol.">
        <title>Genome Sequence of the Filamentous Bacterium Fibrisoma limi BUZ 3T.</title>
        <authorList>
            <person name="Filippini M."/>
            <person name="Qi W."/>
            <person name="Jaenicke S."/>
            <person name="Goesmann A."/>
            <person name="Smits T.H."/>
            <person name="Bagheri H.C."/>
        </authorList>
    </citation>
    <scope>NUCLEOTIDE SEQUENCE [LARGE SCALE GENOMIC DNA]</scope>
    <source>
        <strain evidence="6">BUZ 3T</strain>
    </source>
</reference>
<organism evidence="5 6">
    <name type="scientific">Fibrisoma limi BUZ 3</name>
    <dbReference type="NCBI Taxonomy" id="1185876"/>
    <lineage>
        <taxon>Bacteria</taxon>
        <taxon>Pseudomonadati</taxon>
        <taxon>Bacteroidota</taxon>
        <taxon>Cytophagia</taxon>
        <taxon>Cytophagales</taxon>
        <taxon>Spirosomataceae</taxon>
        <taxon>Fibrisoma</taxon>
    </lineage>
</organism>
<evidence type="ECO:0000256" key="3">
    <source>
        <dbReference type="ARBA" id="ARBA00023163"/>
    </source>
</evidence>
<feature type="domain" description="HTH araC/xylS-type" evidence="4">
    <location>
        <begin position="220"/>
        <end position="318"/>
    </location>
</feature>